<evidence type="ECO:0000313" key="11">
    <source>
        <dbReference type="RefSeq" id="XP_022243351.1"/>
    </source>
</evidence>
<dbReference type="PROSITE" id="PS50267">
    <property type="entry name" value="NA_NEUROTRAN_SYMP_3"/>
    <property type="match status" value="1"/>
</dbReference>
<feature type="transmembrane region" description="Helical" evidence="9">
    <location>
        <begin position="482"/>
        <end position="507"/>
    </location>
</feature>
<organism evidence="10 11">
    <name type="scientific">Limulus polyphemus</name>
    <name type="common">Atlantic horseshoe crab</name>
    <dbReference type="NCBI Taxonomy" id="6850"/>
    <lineage>
        <taxon>Eukaryota</taxon>
        <taxon>Metazoa</taxon>
        <taxon>Ecdysozoa</taxon>
        <taxon>Arthropoda</taxon>
        <taxon>Chelicerata</taxon>
        <taxon>Merostomata</taxon>
        <taxon>Xiphosura</taxon>
        <taxon>Limulidae</taxon>
        <taxon>Limulus</taxon>
    </lineage>
</organism>
<evidence type="ECO:0000256" key="9">
    <source>
        <dbReference type="SAM" id="Phobius"/>
    </source>
</evidence>
<evidence type="ECO:0000256" key="2">
    <source>
        <dbReference type="ARBA" id="ARBA00006459"/>
    </source>
</evidence>
<dbReference type="Pfam" id="PF00209">
    <property type="entry name" value="SNF"/>
    <property type="match status" value="2"/>
</dbReference>
<keyword evidence="6 9" id="KW-1133">Transmembrane helix</keyword>
<dbReference type="PROSITE" id="PS00610">
    <property type="entry name" value="NA_NEUROTRAN_SYMP_1"/>
    <property type="match status" value="1"/>
</dbReference>
<feature type="transmembrane region" description="Helical" evidence="9">
    <location>
        <begin position="242"/>
        <end position="266"/>
    </location>
</feature>
<accession>A0ABM1SI96</accession>
<gene>
    <name evidence="11" type="primary">LOC106460840</name>
</gene>
<dbReference type="PANTHER" id="PTHR11616:SF325">
    <property type="entry name" value="TRANSPORTER"/>
    <property type="match status" value="1"/>
</dbReference>
<dbReference type="GeneID" id="106460840"/>
<protein>
    <recommendedName>
        <fullName evidence="8">Transporter</fullName>
    </recommendedName>
</protein>
<sequence>MTREVQKLSEGEEPIKTEALIKRGYWRRSSEFVLSCLGYSVGLGNVWRFPYLCYRNGGGAFLVPYFICIIVGGIPMFFLEIALGQYTSQGGITVWNICPIFKGVGFGTTVICCLCNIYYIIILAWALLYFFHSLNSHLPWASCQNEWNTPHCWVHHVPCDNLNNTNQTSKEFLHVRNTSSNGSIENVDPVIEFWERKILRISSGIDEMGDVNWDLALCLLLAWILCYFCIWKGVKSTGKVVYFTATFPYLVLSVLLIRGVTLPGALDGIYFYLMPDFTRLAEGQVIFFSNTIGSLCKYLSEVNLSSFLPGPGLAFIAYPKAIAEMPLAPVWATAFFLMIIMLGLDSQFVCVEGVITAIVDLFPHVLRKGYRREIFIAVYCFAAFLVGLCMVTEGGMYVFQIFDYYSASGLTLLWFCFFECFIIAWIYGVNRFYGNIKEMLGFSISPWLQWCWCFFTPLMTSSIFLFSLITCKPLTYNRSYHYPQWAIAVGWILALSSMLCIPLYSLYKLTTVCGSLSERWKILTSPSLTPNLQGLQENVPLQSVANCSDVIPPLSPHPQVMEEKKALTQRDTFQPFV</sequence>
<evidence type="ECO:0000313" key="10">
    <source>
        <dbReference type="Proteomes" id="UP000694941"/>
    </source>
</evidence>
<keyword evidence="7 9" id="KW-0472">Membrane</keyword>
<name>A0ABM1SI96_LIMPO</name>
<dbReference type="SUPFAM" id="SSF161070">
    <property type="entry name" value="SNF-like"/>
    <property type="match status" value="1"/>
</dbReference>
<evidence type="ECO:0000256" key="3">
    <source>
        <dbReference type="ARBA" id="ARBA00022448"/>
    </source>
</evidence>
<evidence type="ECO:0000256" key="4">
    <source>
        <dbReference type="ARBA" id="ARBA00022692"/>
    </source>
</evidence>
<keyword evidence="5 8" id="KW-0769">Symport</keyword>
<evidence type="ECO:0000256" key="7">
    <source>
        <dbReference type="ARBA" id="ARBA00023136"/>
    </source>
</evidence>
<feature type="transmembrane region" description="Helical" evidence="9">
    <location>
        <begin position="32"/>
        <end position="50"/>
    </location>
</feature>
<feature type="transmembrane region" description="Helical" evidence="9">
    <location>
        <begin position="374"/>
        <end position="399"/>
    </location>
</feature>
<proteinExistence type="inferred from homology"/>
<comment type="similarity">
    <text evidence="2 8">Belongs to the sodium:neurotransmitter symporter (SNF) (TC 2.A.22) family.</text>
</comment>
<dbReference type="InterPro" id="IPR037272">
    <property type="entry name" value="SNS_sf"/>
</dbReference>
<evidence type="ECO:0000256" key="5">
    <source>
        <dbReference type="ARBA" id="ARBA00022847"/>
    </source>
</evidence>
<dbReference type="Proteomes" id="UP000694941">
    <property type="component" value="Unplaced"/>
</dbReference>
<dbReference type="RefSeq" id="XP_022243351.1">
    <property type="nucleotide sequence ID" value="XM_022387643.1"/>
</dbReference>
<keyword evidence="4 8" id="KW-0812">Transmembrane</keyword>
<feature type="transmembrane region" description="Helical" evidence="9">
    <location>
        <begin position="447"/>
        <end position="470"/>
    </location>
</feature>
<evidence type="ECO:0000256" key="6">
    <source>
        <dbReference type="ARBA" id="ARBA00022989"/>
    </source>
</evidence>
<keyword evidence="3 8" id="KW-0813">Transport</keyword>
<feature type="transmembrane region" description="Helical" evidence="9">
    <location>
        <begin position="405"/>
        <end position="427"/>
    </location>
</feature>
<keyword evidence="10" id="KW-1185">Reference proteome</keyword>
<evidence type="ECO:0000256" key="8">
    <source>
        <dbReference type="RuleBase" id="RU003732"/>
    </source>
</evidence>
<reference evidence="11" key="1">
    <citation type="submission" date="2025-08" db="UniProtKB">
        <authorList>
            <consortium name="RefSeq"/>
        </authorList>
    </citation>
    <scope>IDENTIFICATION</scope>
    <source>
        <tissue evidence="11">Muscle</tissue>
    </source>
</reference>
<feature type="transmembrane region" description="Helical" evidence="9">
    <location>
        <begin position="62"/>
        <end position="83"/>
    </location>
</feature>
<dbReference type="InterPro" id="IPR000175">
    <property type="entry name" value="Na/ntran_symport"/>
</dbReference>
<feature type="transmembrane region" description="Helical" evidence="9">
    <location>
        <begin position="104"/>
        <end position="131"/>
    </location>
</feature>
<feature type="transmembrane region" description="Helical" evidence="9">
    <location>
        <begin position="211"/>
        <end position="230"/>
    </location>
</feature>
<dbReference type="PRINTS" id="PR00176">
    <property type="entry name" value="NANEUSMPORT"/>
</dbReference>
<comment type="subcellular location">
    <subcellularLocation>
        <location evidence="1">Membrane</location>
        <topology evidence="1">Multi-pass membrane protein</topology>
    </subcellularLocation>
</comment>
<dbReference type="PANTHER" id="PTHR11616">
    <property type="entry name" value="SODIUM/CHLORIDE DEPENDENT TRANSPORTER"/>
    <property type="match status" value="1"/>
</dbReference>
<evidence type="ECO:0000256" key="1">
    <source>
        <dbReference type="ARBA" id="ARBA00004141"/>
    </source>
</evidence>